<name>A0AA47B5I7_9LACO</name>
<reference evidence="2" key="1">
    <citation type="submission" date="2021-09" db="EMBL/GenBank/DDBJ databases">
        <title>Lactobacillus species from Apis mellifera, Switzerland.</title>
        <authorList>
            <person name="Pfister J."/>
            <person name="Brown A."/>
            <person name="Neumann P."/>
            <person name="Collaud A."/>
            <person name="Retschnig G."/>
            <person name="Perreten V."/>
        </authorList>
    </citation>
    <scope>NUCLEOTIDE SEQUENCE</scope>
    <source>
        <strain evidence="2">IBH002</strain>
    </source>
</reference>
<evidence type="ECO:0000313" key="2">
    <source>
        <dbReference type="EMBL" id="UZX30531.1"/>
    </source>
</evidence>
<evidence type="ECO:0000256" key="1">
    <source>
        <dbReference type="SAM" id="Phobius"/>
    </source>
</evidence>
<gene>
    <name evidence="2" type="ORF">LDX53_00215</name>
</gene>
<dbReference type="Proteomes" id="UP001164557">
    <property type="component" value="Chromosome"/>
</dbReference>
<keyword evidence="3" id="KW-1185">Reference proteome</keyword>
<proteinExistence type="predicted"/>
<organism evidence="2 3">
    <name type="scientific">Lactobacillus helsingborgensis</name>
    <dbReference type="NCBI Taxonomy" id="1218494"/>
    <lineage>
        <taxon>Bacteria</taxon>
        <taxon>Bacillati</taxon>
        <taxon>Bacillota</taxon>
        <taxon>Bacilli</taxon>
        <taxon>Lactobacillales</taxon>
        <taxon>Lactobacillaceae</taxon>
        <taxon>Lactobacillus</taxon>
    </lineage>
</organism>
<sequence>MHGTKNHAKQLAQTGENKKSNFLLVIIGVLITITVAAIKWFKRKQPAE</sequence>
<accession>A0AA47B5I7</accession>
<feature type="transmembrane region" description="Helical" evidence="1">
    <location>
        <begin position="21"/>
        <end position="41"/>
    </location>
</feature>
<dbReference type="AlphaFoldDB" id="A0AA47B5I7"/>
<dbReference type="NCBIfam" id="TIGR01167">
    <property type="entry name" value="LPXTG_anchor"/>
    <property type="match status" value="1"/>
</dbReference>
<dbReference type="EMBL" id="CP084389">
    <property type="protein sequence ID" value="UZX30531.1"/>
    <property type="molecule type" value="Genomic_DNA"/>
</dbReference>
<evidence type="ECO:0000313" key="3">
    <source>
        <dbReference type="Proteomes" id="UP001164557"/>
    </source>
</evidence>
<keyword evidence="1" id="KW-0472">Membrane</keyword>
<protein>
    <submittedName>
        <fullName evidence="2">LPXTG cell wall anchor domain-containing protein</fullName>
    </submittedName>
</protein>
<keyword evidence="1" id="KW-0812">Transmembrane</keyword>
<keyword evidence="1" id="KW-1133">Transmembrane helix</keyword>